<feature type="transmembrane region" description="Helical" evidence="12">
    <location>
        <begin position="457"/>
        <end position="476"/>
    </location>
</feature>
<dbReference type="KEGG" id="fpf:DCC35_05795"/>
<dbReference type="PANTHER" id="PTHR42985:SF47">
    <property type="entry name" value="INTEGRAL MEMBRANE TRANSPORT PROTEIN"/>
    <property type="match status" value="1"/>
</dbReference>
<protein>
    <submittedName>
        <fullName evidence="13">Sodium:solute symporter</fullName>
    </submittedName>
</protein>
<feature type="transmembrane region" description="Helical" evidence="12">
    <location>
        <begin position="399"/>
        <end position="419"/>
    </location>
</feature>
<dbReference type="GO" id="GO:0015293">
    <property type="term" value="F:symporter activity"/>
    <property type="evidence" value="ECO:0007669"/>
    <property type="project" value="TreeGrafter"/>
</dbReference>
<feature type="transmembrane region" description="Helical" evidence="12">
    <location>
        <begin position="119"/>
        <end position="144"/>
    </location>
</feature>
<evidence type="ECO:0000313" key="14">
    <source>
        <dbReference type="Proteomes" id="UP000298616"/>
    </source>
</evidence>
<feature type="transmembrane region" description="Helical" evidence="12">
    <location>
        <begin position="6"/>
        <end position="23"/>
    </location>
</feature>
<keyword evidence="6 12" id="KW-1133">Transmembrane helix</keyword>
<comment type="similarity">
    <text evidence="2 11">Belongs to the sodium:solute symporter (SSF) (TC 2.A.21) family.</text>
</comment>
<feature type="transmembrane region" description="Helical" evidence="12">
    <location>
        <begin position="72"/>
        <end position="98"/>
    </location>
</feature>
<keyword evidence="5 12" id="KW-0812">Transmembrane</keyword>
<gene>
    <name evidence="13" type="ORF">DCC35_05795</name>
</gene>
<keyword evidence="3" id="KW-0813">Transport</keyword>
<evidence type="ECO:0000256" key="10">
    <source>
        <dbReference type="ARBA" id="ARBA00023201"/>
    </source>
</evidence>
<dbReference type="GO" id="GO:0006814">
    <property type="term" value="P:sodium ion transport"/>
    <property type="evidence" value="ECO:0007669"/>
    <property type="project" value="UniProtKB-KW"/>
</dbReference>
<dbReference type="OrthoDB" id="891563at2"/>
<feature type="transmembrane region" description="Helical" evidence="12">
    <location>
        <begin position="150"/>
        <end position="170"/>
    </location>
</feature>
<evidence type="ECO:0000256" key="8">
    <source>
        <dbReference type="ARBA" id="ARBA00023065"/>
    </source>
</evidence>
<comment type="subcellular location">
    <subcellularLocation>
        <location evidence="1">Cell membrane</location>
        <topology evidence="1">Multi-pass membrane protein</topology>
    </subcellularLocation>
</comment>
<evidence type="ECO:0000256" key="6">
    <source>
        <dbReference type="ARBA" id="ARBA00022989"/>
    </source>
</evidence>
<evidence type="ECO:0000256" key="2">
    <source>
        <dbReference type="ARBA" id="ARBA00006434"/>
    </source>
</evidence>
<keyword evidence="4" id="KW-1003">Cell membrane</keyword>
<dbReference type="AlphaFoldDB" id="A0A4D7JNG6"/>
<dbReference type="CDD" id="cd10326">
    <property type="entry name" value="SLC5sbd_NIS-like"/>
    <property type="match status" value="1"/>
</dbReference>
<evidence type="ECO:0000256" key="5">
    <source>
        <dbReference type="ARBA" id="ARBA00022692"/>
    </source>
</evidence>
<evidence type="ECO:0000256" key="12">
    <source>
        <dbReference type="SAM" id="Phobius"/>
    </source>
</evidence>
<accession>A0A4D7JNG6</accession>
<reference evidence="13 14" key="1">
    <citation type="submission" date="2018-04" db="EMBL/GenBank/DDBJ databases">
        <title>Complete genome uncultured novel isolate.</title>
        <authorList>
            <person name="Merlino G."/>
        </authorList>
    </citation>
    <scope>NUCLEOTIDE SEQUENCE [LARGE SCALE GENOMIC DNA]</scope>
    <source>
        <strain evidence="14">R1DC9</strain>
    </source>
</reference>
<keyword evidence="10" id="KW-0739">Sodium transport</keyword>
<evidence type="ECO:0000256" key="9">
    <source>
        <dbReference type="ARBA" id="ARBA00023136"/>
    </source>
</evidence>
<dbReference type="PROSITE" id="PS50283">
    <property type="entry name" value="NA_SOLUT_SYMP_3"/>
    <property type="match status" value="1"/>
</dbReference>
<name>A0A4D7JNG6_9BACT</name>
<evidence type="ECO:0000256" key="7">
    <source>
        <dbReference type="ARBA" id="ARBA00023053"/>
    </source>
</evidence>
<dbReference type="InterPro" id="IPR001734">
    <property type="entry name" value="Na/solute_symporter"/>
</dbReference>
<evidence type="ECO:0000313" key="13">
    <source>
        <dbReference type="EMBL" id="QCK14292.1"/>
    </source>
</evidence>
<dbReference type="PANTHER" id="PTHR42985">
    <property type="entry name" value="SODIUM-COUPLED MONOCARBOXYLATE TRANSPORTER"/>
    <property type="match status" value="1"/>
</dbReference>
<feature type="transmembrane region" description="Helical" evidence="12">
    <location>
        <begin position="271"/>
        <end position="295"/>
    </location>
</feature>
<keyword evidence="7" id="KW-0915">Sodium</keyword>
<feature type="transmembrane region" description="Helical" evidence="12">
    <location>
        <begin position="315"/>
        <end position="336"/>
    </location>
</feature>
<evidence type="ECO:0000256" key="1">
    <source>
        <dbReference type="ARBA" id="ARBA00004651"/>
    </source>
</evidence>
<dbReference type="Proteomes" id="UP000298616">
    <property type="component" value="Chromosome"/>
</dbReference>
<sequence length="495" mass="55248">MEATSVAIIITLYFLVLFIIARLTGKKADTETFFTAGRQSPWYVVAFGMIGASLSGVTFISVPGWVGSSEFTYMAMVLGYLAGYIAIAFILLPLYYKLNLVSIYTYLEKRFGFYSYKTGAGFFLISRIIGASFRLFLVAGVLQLAVFDHWGVPFGVTVTVAIALIWVYTLKGGIKTVVWTDTLQTLFMLLAVSVTIIIIGNEMGWGLSEIVSNVDNSEYSKWFETDINESNFWLKNFIAGAFITLTMTGLDQDMMQKNLTCKSLKDAQKNMLWFSVVLIFVNLIFLSLGALLFIYSEQNGIPIPKDTDDLYPLLALNNLGSAAGILFMLGIIAAAYSSADSALTALTTSFCHDFLDIKQYPEKERKRIKLLTHIGMSTILLVVILVFNEIERDNVIKELFNAAGYTYGPLLGLFAYGLFIKKQLSKEYLVPVIAIIAPILTYLLVEYSPEIFDGYEIGFERLLINGFLTIIGLLLITDWSSEQNNIESEVRSDQL</sequence>
<feature type="transmembrane region" description="Helical" evidence="12">
    <location>
        <begin position="43"/>
        <end position="66"/>
    </location>
</feature>
<dbReference type="Pfam" id="PF00474">
    <property type="entry name" value="SSF"/>
    <property type="match status" value="1"/>
</dbReference>
<feature type="transmembrane region" description="Helical" evidence="12">
    <location>
        <begin position="368"/>
        <end position="387"/>
    </location>
</feature>
<proteinExistence type="inferred from homology"/>
<dbReference type="EMBL" id="CP028923">
    <property type="protein sequence ID" value="QCK14292.1"/>
    <property type="molecule type" value="Genomic_DNA"/>
</dbReference>
<dbReference type="RefSeq" id="WP_137089881.1">
    <property type="nucleotide sequence ID" value="NZ_CP028923.1"/>
</dbReference>
<keyword evidence="9 12" id="KW-0472">Membrane</keyword>
<evidence type="ECO:0000256" key="4">
    <source>
        <dbReference type="ARBA" id="ARBA00022475"/>
    </source>
</evidence>
<evidence type="ECO:0000256" key="11">
    <source>
        <dbReference type="RuleBase" id="RU362091"/>
    </source>
</evidence>
<dbReference type="Gene3D" id="1.20.1730.10">
    <property type="entry name" value="Sodium/glucose cotransporter"/>
    <property type="match status" value="1"/>
</dbReference>
<dbReference type="GO" id="GO:0005886">
    <property type="term" value="C:plasma membrane"/>
    <property type="evidence" value="ECO:0007669"/>
    <property type="project" value="UniProtKB-SubCell"/>
</dbReference>
<organism evidence="13 14">
    <name type="scientific">Mangrovivirga cuniculi</name>
    <dbReference type="NCBI Taxonomy" id="2715131"/>
    <lineage>
        <taxon>Bacteria</taxon>
        <taxon>Pseudomonadati</taxon>
        <taxon>Bacteroidota</taxon>
        <taxon>Cytophagia</taxon>
        <taxon>Cytophagales</taxon>
        <taxon>Mangrovivirgaceae</taxon>
        <taxon>Mangrovivirga</taxon>
    </lineage>
</organism>
<evidence type="ECO:0000256" key="3">
    <source>
        <dbReference type="ARBA" id="ARBA00022448"/>
    </source>
</evidence>
<keyword evidence="14" id="KW-1185">Reference proteome</keyword>
<dbReference type="InterPro" id="IPR051163">
    <property type="entry name" value="Sodium:Solute_Symporter_SSF"/>
</dbReference>
<feature type="transmembrane region" description="Helical" evidence="12">
    <location>
        <begin position="428"/>
        <end position="445"/>
    </location>
</feature>
<feature type="transmembrane region" description="Helical" evidence="12">
    <location>
        <begin position="182"/>
        <end position="200"/>
    </location>
</feature>
<feature type="transmembrane region" description="Helical" evidence="12">
    <location>
        <begin position="232"/>
        <end position="250"/>
    </location>
</feature>
<dbReference type="InterPro" id="IPR038377">
    <property type="entry name" value="Na/Glc_symporter_sf"/>
</dbReference>
<keyword evidence="8" id="KW-0406">Ion transport</keyword>